<comment type="caution">
    <text evidence="8">The sequence shown here is derived from an EMBL/GenBank/DDBJ whole genome shotgun (WGS) entry which is preliminary data.</text>
</comment>
<evidence type="ECO:0000256" key="3">
    <source>
        <dbReference type="ARBA" id="ARBA00022475"/>
    </source>
</evidence>
<keyword evidence="9" id="KW-1185">Reference proteome</keyword>
<feature type="transmembrane region" description="Helical" evidence="7">
    <location>
        <begin position="147"/>
        <end position="167"/>
    </location>
</feature>
<evidence type="ECO:0000256" key="7">
    <source>
        <dbReference type="SAM" id="Phobius"/>
    </source>
</evidence>
<feature type="transmembrane region" description="Helical" evidence="7">
    <location>
        <begin position="404"/>
        <end position="423"/>
    </location>
</feature>
<evidence type="ECO:0000256" key="6">
    <source>
        <dbReference type="ARBA" id="ARBA00023136"/>
    </source>
</evidence>
<evidence type="ECO:0000313" key="8">
    <source>
        <dbReference type="EMBL" id="MCB4823477.1"/>
    </source>
</evidence>
<evidence type="ECO:0000256" key="5">
    <source>
        <dbReference type="ARBA" id="ARBA00022989"/>
    </source>
</evidence>
<dbReference type="GO" id="GO:0005886">
    <property type="term" value="C:plasma membrane"/>
    <property type="evidence" value="ECO:0007669"/>
    <property type="project" value="UniProtKB-SubCell"/>
</dbReference>
<accession>A0A9X1LCD9</accession>
<organism evidence="8 9">
    <name type="scientific">Roseicella aerolata</name>
    <dbReference type="NCBI Taxonomy" id="2883479"/>
    <lineage>
        <taxon>Bacteria</taxon>
        <taxon>Pseudomonadati</taxon>
        <taxon>Pseudomonadota</taxon>
        <taxon>Alphaproteobacteria</taxon>
        <taxon>Acetobacterales</taxon>
        <taxon>Roseomonadaceae</taxon>
        <taxon>Roseicella</taxon>
    </lineage>
</organism>
<dbReference type="RefSeq" id="WP_226610257.1">
    <property type="nucleotide sequence ID" value="NZ_JAJAQI010000027.1"/>
</dbReference>
<feature type="transmembrane region" description="Helical" evidence="7">
    <location>
        <begin position="248"/>
        <end position="268"/>
    </location>
</feature>
<keyword evidence="5 7" id="KW-1133">Transmembrane helix</keyword>
<protein>
    <submittedName>
        <fullName evidence="8">Polysulfide reductase NrfD</fullName>
    </submittedName>
</protein>
<comment type="subcellular location">
    <subcellularLocation>
        <location evidence="1">Cell membrane</location>
        <topology evidence="1">Multi-pass membrane protein</topology>
    </subcellularLocation>
</comment>
<feature type="transmembrane region" description="Helical" evidence="7">
    <location>
        <begin position="359"/>
        <end position="384"/>
    </location>
</feature>
<keyword evidence="4 7" id="KW-0812">Transmembrane</keyword>
<proteinExistence type="inferred from homology"/>
<feature type="transmembrane region" description="Helical" evidence="7">
    <location>
        <begin position="26"/>
        <end position="50"/>
    </location>
</feature>
<sequence>MSAAADVSDTRPVADVPLKGQFGWRFALSLGAAAAGVLLLAYAVAALLIRGTYLWGTNIPFVWGFDLINYVWWIGIANAASLFAVILVLRRHGLRTAVNRFAEAAALAAVAAAALYPILHLGRPWLFYWVLPYPATYQVWPQFRSTLVWDFWGIMSHVVVTSLFWYTGLIPDLATMRDRAAARGKGLVARFYGVFALGWRGSVQHWARHQAAYRLVAALVLPMLVSAQTIVALEFATTLVPDWHQARLPLHVVITGIPSGLGVVLALAALLRSGLGLSRWIDEADMDLLAKLMAAASLGCGYLYAEELLTATLEDPATRDATLARLFGPYGLLHWGGAALIVLLPQLLWLPVLRHSAPAAVAIGLGAAAGVWLDRFALVAGGLLRDHLPRIGPLYAPSIPEWTLLLGTVGLFALLMLLFARLIPVVSMFETRHEESEAEVP</sequence>
<dbReference type="PANTHER" id="PTHR43044:SF2">
    <property type="entry name" value="POLYSULPHIDE REDUCTASE NRFD"/>
    <property type="match status" value="1"/>
</dbReference>
<dbReference type="InterPro" id="IPR005614">
    <property type="entry name" value="NrfD-like"/>
</dbReference>
<keyword evidence="3" id="KW-1003">Cell membrane</keyword>
<reference evidence="8" key="1">
    <citation type="submission" date="2021-10" db="EMBL/GenBank/DDBJ databases">
        <title>Roseicella aerolatum sp. nov., isolated from aerosols of e-waste dismantling site.</title>
        <authorList>
            <person name="Qin T."/>
        </authorList>
    </citation>
    <scope>NUCLEOTIDE SEQUENCE</scope>
    <source>
        <strain evidence="8">GB24</strain>
    </source>
</reference>
<dbReference type="Pfam" id="PF03916">
    <property type="entry name" value="NrfD"/>
    <property type="match status" value="1"/>
</dbReference>
<feature type="transmembrane region" description="Helical" evidence="7">
    <location>
        <begin position="70"/>
        <end position="89"/>
    </location>
</feature>
<comment type="similarity">
    <text evidence="2">Belongs to the NrfD family.</text>
</comment>
<dbReference type="PANTHER" id="PTHR43044">
    <property type="match status" value="1"/>
</dbReference>
<dbReference type="EMBL" id="JAJAQI010000027">
    <property type="protein sequence ID" value="MCB4823477.1"/>
    <property type="molecule type" value="Genomic_DNA"/>
</dbReference>
<feature type="transmembrane region" description="Helical" evidence="7">
    <location>
        <begin position="101"/>
        <end position="119"/>
    </location>
</feature>
<evidence type="ECO:0000313" key="9">
    <source>
        <dbReference type="Proteomes" id="UP001139311"/>
    </source>
</evidence>
<feature type="transmembrane region" description="Helical" evidence="7">
    <location>
        <begin position="288"/>
        <end position="305"/>
    </location>
</feature>
<evidence type="ECO:0000256" key="4">
    <source>
        <dbReference type="ARBA" id="ARBA00022692"/>
    </source>
</evidence>
<gene>
    <name evidence="8" type="primary">nrfD</name>
    <name evidence="8" type="ORF">LHA35_17240</name>
</gene>
<feature type="transmembrane region" description="Helical" evidence="7">
    <location>
        <begin position="215"/>
        <end position="236"/>
    </location>
</feature>
<keyword evidence="6 7" id="KW-0472">Membrane</keyword>
<name>A0A9X1LCD9_9PROT</name>
<dbReference type="Proteomes" id="UP001139311">
    <property type="component" value="Unassembled WGS sequence"/>
</dbReference>
<evidence type="ECO:0000256" key="2">
    <source>
        <dbReference type="ARBA" id="ARBA00008929"/>
    </source>
</evidence>
<dbReference type="AlphaFoldDB" id="A0A9X1LCD9"/>
<feature type="transmembrane region" description="Helical" evidence="7">
    <location>
        <begin position="332"/>
        <end position="352"/>
    </location>
</feature>
<evidence type="ECO:0000256" key="1">
    <source>
        <dbReference type="ARBA" id="ARBA00004651"/>
    </source>
</evidence>